<evidence type="ECO:0000259" key="7">
    <source>
        <dbReference type="Pfam" id="PF20684"/>
    </source>
</evidence>
<feature type="transmembrane region" description="Helical" evidence="6">
    <location>
        <begin position="47"/>
        <end position="73"/>
    </location>
</feature>
<evidence type="ECO:0000256" key="4">
    <source>
        <dbReference type="ARBA" id="ARBA00023136"/>
    </source>
</evidence>
<evidence type="ECO:0000256" key="5">
    <source>
        <dbReference type="ARBA" id="ARBA00038359"/>
    </source>
</evidence>
<accession>A0A8H3FC01</accession>
<comment type="caution">
    <text evidence="8">The sequence shown here is derived from an EMBL/GenBank/DDBJ whole genome shotgun (WGS) entry which is preliminary data.</text>
</comment>
<organism evidence="8 9">
    <name type="scientific">Alectoria fallacina</name>
    <dbReference type="NCBI Taxonomy" id="1903189"/>
    <lineage>
        <taxon>Eukaryota</taxon>
        <taxon>Fungi</taxon>
        <taxon>Dikarya</taxon>
        <taxon>Ascomycota</taxon>
        <taxon>Pezizomycotina</taxon>
        <taxon>Lecanoromycetes</taxon>
        <taxon>OSLEUM clade</taxon>
        <taxon>Lecanoromycetidae</taxon>
        <taxon>Lecanorales</taxon>
        <taxon>Lecanorineae</taxon>
        <taxon>Parmeliaceae</taxon>
        <taxon>Alectoria</taxon>
    </lineage>
</organism>
<keyword evidence="9" id="KW-1185">Reference proteome</keyword>
<dbReference type="EMBL" id="CAJPDR010000105">
    <property type="protein sequence ID" value="CAF9918006.1"/>
    <property type="molecule type" value="Genomic_DNA"/>
</dbReference>
<feature type="transmembrane region" description="Helical" evidence="6">
    <location>
        <begin position="6"/>
        <end position="26"/>
    </location>
</feature>
<dbReference type="Proteomes" id="UP000664203">
    <property type="component" value="Unassembled WGS sequence"/>
</dbReference>
<dbReference type="Pfam" id="PF20684">
    <property type="entry name" value="Fung_rhodopsin"/>
    <property type="match status" value="1"/>
</dbReference>
<sequence>MTTSASRAMIATSAISMALAIMAVVLRLHLRQKLEFPGSKADDWLIVAALAFSLALAVTNIVGVPVGGFGVPFPSLSNTEAQTFLKIVFVLQFWYILAVGLVKLSILCLYGRLFSAGRYPVTIKTFFVLTLAWLVSFMFATFFQVWPLSCNWVTCTPTTNYTVMYMCLSVTDVLLDIAILCIPASFIRTLHISKGQKISLVGIFGLGVFCIIASIARLSYAVKYVQINIEGNYQVNFAGPVVNMIMWSGIEACASTICANLPCYGPLLKRGPSLKYVFANIRSAFASPRGLFSRRSSLRSTFQETTSTERLANEQEVPRNRTTVEGGIRCPRYEPDLELGQIRVEKTVGGRQMI</sequence>
<evidence type="ECO:0000313" key="8">
    <source>
        <dbReference type="EMBL" id="CAF9918006.1"/>
    </source>
</evidence>
<dbReference type="InterPro" id="IPR052337">
    <property type="entry name" value="SAT4-like"/>
</dbReference>
<name>A0A8H3FC01_9LECA</name>
<feature type="transmembrane region" description="Helical" evidence="6">
    <location>
        <begin position="93"/>
        <end position="113"/>
    </location>
</feature>
<evidence type="ECO:0000256" key="2">
    <source>
        <dbReference type="ARBA" id="ARBA00022692"/>
    </source>
</evidence>
<keyword evidence="2 6" id="KW-0812">Transmembrane</keyword>
<dbReference type="GO" id="GO:0016020">
    <property type="term" value="C:membrane"/>
    <property type="evidence" value="ECO:0007669"/>
    <property type="project" value="UniProtKB-SubCell"/>
</dbReference>
<comment type="similarity">
    <text evidence="5">Belongs to the SAT4 family.</text>
</comment>
<proteinExistence type="inferred from homology"/>
<evidence type="ECO:0000256" key="6">
    <source>
        <dbReference type="SAM" id="Phobius"/>
    </source>
</evidence>
<gene>
    <name evidence="8" type="ORF">ALECFALPRED_000458</name>
</gene>
<evidence type="ECO:0000313" key="9">
    <source>
        <dbReference type="Proteomes" id="UP000664203"/>
    </source>
</evidence>
<dbReference type="InterPro" id="IPR049326">
    <property type="entry name" value="Rhodopsin_dom_fungi"/>
</dbReference>
<feature type="transmembrane region" description="Helical" evidence="6">
    <location>
        <begin position="163"/>
        <end position="186"/>
    </location>
</feature>
<keyword evidence="3 6" id="KW-1133">Transmembrane helix</keyword>
<feature type="transmembrane region" description="Helical" evidence="6">
    <location>
        <begin position="125"/>
        <end position="143"/>
    </location>
</feature>
<dbReference type="PANTHER" id="PTHR33048">
    <property type="entry name" value="PTH11-LIKE INTEGRAL MEMBRANE PROTEIN (AFU_ORTHOLOGUE AFUA_5G11245)"/>
    <property type="match status" value="1"/>
</dbReference>
<feature type="domain" description="Rhodopsin" evidence="7">
    <location>
        <begin position="26"/>
        <end position="270"/>
    </location>
</feature>
<feature type="transmembrane region" description="Helical" evidence="6">
    <location>
        <begin position="198"/>
        <end position="220"/>
    </location>
</feature>
<reference evidence="8" key="1">
    <citation type="submission" date="2021-03" db="EMBL/GenBank/DDBJ databases">
        <authorList>
            <person name="Tagirdzhanova G."/>
        </authorList>
    </citation>
    <scope>NUCLEOTIDE SEQUENCE</scope>
</reference>
<evidence type="ECO:0000256" key="3">
    <source>
        <dbReference type="ARBA" id="ARBA00022989"/>
    </source>
</evidence>
<dbReference type="AlphaFoldDB" id="A0A8H3FC01"/>
<keyword evidence="4 6" id="KW-0472">Membrane</keyword>
<evidence type="ECO:0000256" key="1">
    <source>
        <dbReference type="ARBA" id="ARBA00004141"/>
    </source>
</evidence>
<dbReference type="OrthoDB" id="5398388at2759"/>
<dbReference type="PANTHER" id="PTHR33048:SF47">
    <property type="entry name" value="INTEGRAL MEMBRANE PROTEIN-RELATED"/>
    <property type="match status" value="1"/>
</dbReference>
<protein>
    <recommendedName>
        <fullName evidence="7">Rhodopsin domain-containing protein</fullName>
    </recommendedName>
</protein>
<comment type="subcellular location">
    <subcellularLocation>
        <location evidence="1">Membrane</location>
        <topology evidence="1">Multi-pass membrane protein</topology>
    </subcellularLocation>
</comment>